<dbReference type="InterPro" id="IPR002327">
    <property type="entry name" value="Cyt_c_1A/1B"/>
</dbReference>
<dbReference type="RefSeq" id="WP_071479334.1">
    <property type="nucleotide sequence ID" value="NZ_CP024899.1"/>
</dbReference>
<keyword evidence="1" id="KW-0813">Transport</keyword>
<evidence type="ECO:0000313" key="9">
    <source>
        <dbReference type="EMBL" id="ATX65266.1"/>
    </source>
</evidence>
<keyword evidence="10" id="KW-1185">Reference proteome</keyword>
<keyword evidence="7" id="KW-0732">Signal</keyword>
<dbReference type="GO" id="GO:0009055">
    <property type="term" value="F:electron transfer activity"/>
    <property type="evidence" value="ECO:0007669"/>
    <property type="project" value="InterPro"/>
</dbReference>
<evidence type="ECO:0000256" key="3">
    <source>
        <dbReference type="ARBA" id="ARBA00022723"/>
    </source>
</evidence>
<keyword evidence="2 6" id="KW-0349">Heme</keyword>
<dbReference type="AlphaFoldDB" id="A0A2K8K8J9"/>
<dbReference type="PRINTS" id="PR00604">
    <property type="entry name" value="CYTCHRMECIAB"/>
</dbReference>
<evidence type="ECO:0000256" key="7">
    <source>
        <dbReference type="SAM" id="SignalP"/>
    </source>
</evidence>
<evidence type="ECO:0000256" key="6">
    <source>
        <dbReference type="PROSITE-ProRule" id="PRU00433"/>
    </source>
</evidence>
<gene>
    <name evidence="9" type="ORF">BG454_05020</name>
</gene>
<dbReference type="OrthoDB" id="9779283at2"/>
<evidence type="ECO:0000256" key="1">
    <source>
        <dbReference type="ARBA" id="ARBA00022448"/>
    </source>
</evidence>
<dbReference type="SUPFAM" id="SSF46626">
    <property type="entry name" value="Cytochrome c"/>
    <property type="match status" value="2"/>
</dbReference>
<dbReference type="Proteomes" id="UP000228948">
    <property type="component" value="Chromosome"/>
</dbReference>
<evidence type="ECO:0000313" key="10">
    <source>
        <dbReference type="Proteomes" id="UP000228948"/>
    </source>
</evidence>
<evidence type="ECO:0000256" key="5">
    <source>
        <dbReference type="ARBA" id="ARBA00023004"/>
    </source>
</evidence>
<proteinExistence type="predicted"/>
<dbReference type="Gene3D" id="1.10.760.10">
    <property type="entry name" value="Cytochrome c-like domain"/>
    <property type="match status" value="2"/>
</dbReference>
<dbReference type="Pfam" id="PF13442">
    <property type="entry name" value="Cytochrome_CBB3"/>
    <property type="match status" value="1"/>
</dbReference>
<accession>A0A2K8K8J9</accession>
<evidence type="ECO:0000256" key="2">
    <source>
        <dbReference type="ARBA" id="ARBA00022617"/>
    </source>
</evidence>
<dbReference type="GO" id="GO:0046872">
    <property type="term" value="F:metal ion binding"/>
    <property type="evidence" value="ECO:0007669"/>
    <property type="project" value="UniProtKB-KW"/>
</dbReference>
<protein>
    <submittedName>
        <fullName evidence="9">MFS transporter</fullName>
    </submittedName>
</protein>
<evidence type="ECO:0000256" key="4">
    <source>
        <dbReference type="ARBA" id="ARBA00022982"/>
    </source>
</evidence>
<feature type="domain" description="Cytochrome c" evidence="8">
    <location>
        <begin position="258"/>
        <end position="361"/>
    </location>
</feature>
<dbReference type="KEGG" id="rbg:BG454_05020"/>
<evidence type="ECO:0000259" key="8">
    <source>
        <dbReference type="PROSITE" id="PS51007"/>
    </source>
</evidence>
<name>A0A2K8K8J9_9RHOB</name>
<organism evidence="9 10">
    <name type="scientific">Roseinatronobacter bogoriensis subsp. barguzinensis</name>
    <dbReference type="NCBI Taxonomy" id="441209"/>
    <lineage>
        <taxon>Bacteria</taxon>
        <taxon>Pseudomonadati</taxon>
        <taxon>Pseudomonadota</taxon>
        <taxon>Alphaproteobacteria</taxon>
        <taxon>Rhodobacterales</taxon>
        <taxon>Paracoccaceae</taxon>
        <taxon>Roseinatronobacter</taxon>
    </lineage>
</organism>
<dbReference type="EMBL" id="CP024899">
    <property type="protein sequence ID" value="ATX65266.1"/>
    <property type="molecule type" value="Genomic_DNA"/>
</dbReference>
<keyword evidence="3 6" id="KW-0479">Metal-binding</keyword>
<keyword evidence="4" id="KW-0249">Electron transport</keyword>
<dbReference type="PANTHER" id="PTHR11961">
    <property type="entry name" value="CYTOCHROME C"/>
    <property type="match status" value="1"/>
</dbReference>
<feature type="chain" id="PRO_5014771914" evidence="7">
    <location>
        <begin position="25"/>
        <end position="362"/>
    </location>
</feature>
<dbReference type="PROSITE" id="PS51007">
    <property type="entry name" value="CYTC"/>
    <property type="match status" value="2"/>
</dbReference>
<dbReference type="InterPro" id="IPR009056">
    <property type="entry name" value="Cyt_c-like_dom"/>
</dbReference>
<feature type="domain" description="Cytochrome c" evidence="8">
    <location>
        <begin position="57"/>
        <end position="145"/>
    </location>
</feature>
<sequence length="362" mass="39300">MSKCRKLITTTALITVFGAVPALADTLGIGRLALPEEIAAWDVAVMPDGRGLPEGRGNVLDGEDYWIEQCAVCHGDFAEGAGAWPPIVGGRGSLTDERPLKTIESYWPYLSTVWDYINRSMPFGAAQTLETDEVYAITAYILYSAGLVDDDFELSHENFTEIRLPNEGGFYLDDRAEVEFPEFAQEPCMSDCRDPVEISARATDIDVTPEFPVIRFTYSDGSAPASAAEVVEEAEEASAQPDAAPEEEAVQLAALDPELVAAGEAAWRQCRTCHQLGDGARNSTGPALNGIVGREAAHSDGFRYSPAFTDAAESGLVWTEETLDAFLENPAGLIPRNRMSFRGVRSEDERAALIAYMMSHSN</sequence>
<dbReference type="STRING" id="441209.GCA_001870665_03742"/>
<feature type="signal peptide" evidence="7">
    <location>
        <begin position="1"/>
        <end position="24"/>
    </location>
</feature>
<reference evidence="9 10" key="1">
    <citation type="submission" date="2017-11" db="EMBL/GenBank/DDBJ databases">
        <title>Revised Sequence and Annotation of the Rhodobaca barguzinensis strain alga05 Genome.</title>
        <authorList>
            <person name="Kopejtka K."/>
            <person name="Tomasch J.M."/>
            <person name="Bunk B."/>
            <person name="Koblizek M."/>
        </authorList>
    </citation>
    <scope>NUCLEOTIDE SEQUENCE [LARGE SCALE GENOMIC DNA]</scope>
    <source>
        <strain evidence="10">alga05</strain>
    </source>
</reference>
<dbReference type="GO" id="GO:0020037">
    <property type="term" value="F:heme binding"/>
    <property type="evidence" value="ECO:0007669"/>
    <property type="project" value="InterPro"/>
</dbReference>
<dbReference type="InterPro" id="IPR036909">
    <property type="entry name" value="Cyt_c-like_dom_sf"/>
</dbReference>
<keyword evidence="5 6" id="KW-0408">Iron</keyword>